<feature type="domain" description="Glycosyltransferase 2-like" evidence="8">
    <location>
        <begin position="12"/>
        <end position="171"/>
    </location>
</feature>
<proteinExistence type="predicted"/>
<protein>
    <recommendedName>
        <fullName evidence="8">Glycosyltransferase 2-like domain-containing protein</fullName>
    </recommendedName>
</protein>
<evidence type="ECO:0000256" key="6">
    <source>
        <dbReference type="ARBA" id="ARBA00022989"/>
    </source>
</evidence>
<name>X0SUK4_9ZZZZ</name>
<dbReference type="SUPFAM" id="SSF53448">
    <property type="entry name" value="Nucleotide-diphospho-sugar transferases"/>
    <property type="match status" value="1"/>
</dbReference>
<dbReference type="PANTHER" id="PTHR48090:SF3">
    <property type="entry name" value="UNDECAPRENYL-PHOSPHATE 4-DEOXY-4-FORMAMIDO-L-ARABINOSE TRANSFERASE"/>
    <property type="match status" value="1"/>
</dbReference>
<dbReference type="AlphaFoldDB" id="X0SUK4"/>
<reference evidence="9" key="1">
    <citation type="journal article" date="2014" name="Front. Microbiol.">
        <title>High frequency of phylogenetically diverse reductive dehalogenase-homologous genes in deep subseafloor sedimentary metagenomes.</title>
        <authorList>
            <person name="Kawai M."/>
            <person name="Futagami T."/>
            <person name="Toyoda A."/>
            <person name="Takaki Y."/>
            <person name="Nishi S."/>
            <person name="Hori S."/>
            <person name="Arai W."/>
            <person name="Tsubouchi T."/>
            <person name="Morono Y."/>
            <person name="Uchiyama I."/>
            <person name="Ito T."/>
            <person name="Fujiyama A."/>
            <person name="Inagaki F."/>
            <person name="Takami H."/>
        </authorList>
    </citation>
    <scope>NUCLEOTIDE SEQUENCE</scope>
    <source>
        <strain evidence="9">Expedition CK06-06</strain>
    </source>
</reference>
<evidence type="ECO:0000256" key="5">
    <source>
        <dbReference type="ARBA" id="ARBA00022985"/>
    </source>
</evidence>
<evidence type="ECO:0000256" key="2">
    <source>
        <dbReference type="ARBA" id="ARBA00022676"/>
    </source>
</evidence>
<evidence type="ECO:0000256" key="3">
    <source>
        <dbReference type="ARBA" id="ARBA00022679"/>
    </source>
</evidence>
<keyword evidence="6" id="KW-1133">Transmembrane helix</keyword>
<evidence type="ECO:0000313" key="9">
    <source>
        <dbReference type="EMBL" id="GAF78836.1"/>
    </source>
</evidence>
<sequence length="237" mass="26921">MTESKGVPSLTVGLPAYNEAENIGPMIDLVRDKIAPLVDDLEIIVVDDGSSDDTAEIVRQIGEEDPRVRLVEHPTNQGYGAAVRDSIWCATKELVFTTDSDRQFDLGEIAHFLSRIGEADMVIGYRHARSDPWHRRLFGHGWSWLVNLLFGYTARDIDCAFKLFRREIVDTIQVDSRGAMFSAEFLVKTKAAGFRIVEEPVSHYPRVAGSQTGARLDVILRAFRELLRLRWRMWTSR</sequence>
<dbReference type="InterPro" id="IPR029044">
    <property type="entry name" value="Nucleotide-diphossugar_trans"/>
</dbReference>
<keyword evidence="5" id="KW-0448">Lipopolysaccharide biosynthesis</keyword>
<accession>X0SUK4</accession>
<organism evidence="9">
    <name type="scientific">marine sediment metagenome</name>
    <dbReference type="NCBI Taxonomy" id="412755"/>
    <lineage>
        <taxon>unclassified sequences</taxon>
        <taxon>metagenomes</taxon>
        <taxon>ecological metagenomes</taxon>
    </lineage>
</organism>
<dbReference type="Pfam" id="PF00535">
    <property type="entry name" value="Glycos_transf_2"/>
    <property type="match status" value="1"/>
</dbReference>
<evidence type="ECO:0000256" key="7">
    <source>
        <dbReference type="ARBA" id="ARBA00023136"/>
    </source>
</evidence>
<dbReference type="CDD" id="cd04179">
    <property type="entry name" value="DPM_DPG-synthase_like"/>
    <property type="match status" value="1"/>
</dbReference>
<dbReference type="InterPro" id="IPR050256">
    <property type="entry name" value="Glycosyltransferase_2"/>
</dbReference>
<dbReference type="GO" id="GO:0099621">
    <property type="term" value="F:undecaprenyl-phosphate 4-deoxy-4-formamido-L-arabinose transferase activity"/>
    <property type="evidence" value="ECO:0007669"/>
    <property type="project" value="TreeGrafter"/>
</dbReference>
<dbReference type="EMBL" id="BARS01004477">
    <property type="protein sequence ID" value="GAF78836.1"/>
    <property type="molecule type" value="Genomic_DNA"/>
</dbReference>
<dbReference type="PANTHER" id="PTHR48090">
    <property type="entry name" value="UNDECAPRENYL-PHOSPHATE 4-DEOXY-4-FORMAMIDO-L-ARABINOSE TRANSFERASE-RELATED"/>
    <property type="match status" value="1"/>
</dbReference>
<keyword evidence="3" id="KW-0808">Transferase</keyword>
<keyword evidence="4" id="KW-0812">Transmembrane</keyword>
<evidence type="ECO:0000256" key="1">
    <source>
        <dbReference type="ARBA" id="ARBA00022475"/>
    </source>
</evidence>
<keyword evidence="1" id="KW-1003">Cell membrane</keyword>
<dbReference type="InterPro" id="IPR001173">
    <property type="entry name" value="Glyco_trans_2-like"/>
</dbReference>
<gene>
    <name evidence="9" type="ORF">S01H1_08751</name>
</gene>
<evidence type="ECO:0000259" key="8">
    <source>
        <dbReference type="Pfam" id="PF00535"/>
    </source>
</evidence>
<evidence type="ECO:0000256" key="4">
    <source>
        <dbReference type="ARBA" id="ARBA00022692"/>
    </source>
</evidence>
<keyword evidence="2" id="KW-0328">Glycosyltransferase</keyword>
<keyword evidence="7" id="KW-0472">Membrane</keyword>
<dbReference type="GO" id="GO:0005886">
    <property type="term" value="C:plasma membrane"/>
    <property type="evidence" value="ECO:0007669"/>
    <property type="project" value="TreeGrafter"/>
</dbReference>
<comment type="caution">
    <text evidence="9">The sequence shown here is derived from an EMBL/GenBank/DDBJ whole genome shotgun (WGS) entry which is preliminary data.</text>
</comment>
<dbReference type="Gene3D" id="3.90.550.10">
    <property type="entry name" value="Spore Coat Polysaccharide Biosynthesis Protein SpsA, Chain A"/>
    <property type="match status" value="1"/>
</dbReference>
<dbReference type="GO" id="GO:0009103">
    <property type="term" value="P:lipopolysaccharide biosynthetic process"/>
    <property type="evidence" value="ECO:0007669"/>
    <property type="project" value="UniProtKB-KW"/>
</dbReference>